<protein>
    <recommendedName>
        <fullName evidence="2">diguanylate cyclase</fullName>
        <ecNumber evidence="2">2.7.7.65</ecNumber>
    </recommendedName>
</protein>
<dbReference type="OrthoDB" id="9813903at2"/>
<sequence length="510" mass="56242">MLKRPTIFFRLRAALARHPNAIVLGSIVFSVIVFGFALAVLVQAHQDTTARAIENADNLARVIEHDITYTAQLTDLSIRAAVDGAQDADVMRLPDRLRRELLFDRSTTASQYIGSLLCLDSQGKIIVDSTSAIPRRVDLADREWFVVHRDNPNLGLFISRPLHSRLVPGEVDLMFSRRVNHPDGSFAGVVVAAFRLDYFQNLLSGVRLGPGGVITLLQDDGHVILRYPNDGSAVDENFAGRKNFERFKETHETSFISVSGEDGEERLYNFRTLDKLKMIVIIAPAARYVFADWTSRAWYIGIVTALLIVGLLFAAQLLSVEFRHRLEVEEHLRNMTRIDGLTGLSNRRSLDDRLMLEWNRSKRSGKPLALLFVDIDRFKNYNDTYGHQAGDDALTAVAQAIARNSQRPGDVAARFGGEEFVVVLPETDRASAALVAAAIHAAVRGLAIEHNGSEHGVITVSIGVACTDTEEVADPLALIKVADQAVYRAKASGRNQTSMAEPFDGAAVTT</sequence>
<dbReference type="Gene3D" id="3.30.70.270">
    <property type="match status" value="1"/>
</dbReference>
<evidence type="ECO:0000313" key="11">
    <source>
        <dbReference type="Proteomes" id="UP000054683"/>
    </source>
</evidence>
<dbReference type="AlphaFoldDB" id="A0A158FWK4"/>
<accession>A0A158FWK4</accession>
<dbReference type="PANTHER" id="PTHR45138">
    <property type="entry name" value="REGULATORY COMPONENTS OF SENSORY TRANSDUCTION SYSTEM"/>
    <property type="match status" value="1"/>
</dbReference>
<keyword evidence="6 8" id="KW-0472">Membrane</keyword>
<feature type="transmembrane region" description="Helical" evidence="8">
    <location>
        <begin position="21"/>
        <end position="42"/>
    </location>
</feature>
<evidence type="ECO:0000259" key="9">
    <source>
        <dbReference type="PROSITE" id="PS50887"/>
    </source>
</evidence>
<evidence type="ECO:0000256" key="4">
    <source>
        <dbReference type="ARBA" id="ARBA00022692"/>
    </source>
</evidence>
<dbReference type="PANTHER" id="PTHR45138:SF9">
    <property type="entry name" value="DIGUANYLATE CYCLASE DGCM-RELATED"/>
    <property type="match status" value="1"/>
</dbReference>
<reference evidence="10 11" key="1">
    <citation type="submission" date="2016-01" db="EMBL/GenBank/DDBJ databases">
        <authorList>
            <person name="Oliw E.H."/>
        </authorList>
    </citation>
    <scope>NUCLEOTIDE SEQUENCE [LARGE SCALE GENOMIC DNA]</scope>
    <source>
        <strain evidence="10">LMG 27134</strain>
    </source>
</reference>
<gene>
    <name evidence="10" type="ORF">AWB69_01754</name>
</gene>
<dbReference type="EMBL" id="FCOK02000008">
    <property type="protein sequence ID" value="SAL24248.1"/>
    <property type="molecule type" value="Genomic_DNA"/>
</dbReference>
<keyword evidence="5 8" id="KW-1133">Transmembrane helix</keyword>
<dbReference type="PROSITE" id="PS50887">
    <property type="entry name" value="GGDEF"/>
    <property type="match status" value="1"/>
</dbReference>
<comment type="catalytic activity">
    <reaction evidence="7">
        <text>2 GTP = 3',3'-c-di-GMP + 2 diphosphate</text>
        <dbReference type="Rhea" id="RHEA:24898"/>
        <dbReference type="ChEBI" id="CHEBI:33019"/>
        <dbReference type="ChEBI" id="CHEBI:37565"/>
        <dbReference type="ChEBI" id="CHEBI:58805"/>
        <dbReference type="EC" id="2.7.7.65"/>
    </reaction>
</comment>
<dbReference type="CDD" id="cd12915">
    <property type="entry name" value="PDC2_DGC_like"/>
    <property type="match status" value="1"/>
</dbReference>
<evidence type="ECO:0000256" key="8">
    <source>
        <dbReference type="SAM" id="Phobius"/>
    </source>
</evidence>
<evidence type="ECO:0000256" key="1">
    <source>
        <dbReference type="ARBA" id="ARBA00004651"/>
    </source>
</evidence>
<organism evidence="10 11">
    <name type="scientific">Caballeronia udeis</name>
    <dbReference type="NCBI Taxonomy" id="1232866"/>
    <lineage>
        <taxon>Bacteria</taxon>
        <taxon>Pseudomonadati</taxon>
        <taxon>Pseudomonadota</taxon>
        <taxon>Betaproteobacteria</taxon>
        <taxon>Burkholderiales</taxon>
        <taxon>Burkholderiaceae</taxon>
        <taxon>Caballeronia</taxon>
    </lineage>
</organism>
<dbReference type="GO" id="GO:0005886">
    <property type="term" value="C:plasma membrane"/>
    <property type="evidence" value="ECO:0007669"/>
    <property type="project" value="UniProtKB-SubCell"/>
</dbReference>
<evidence type="ECO:0000313" key="10">
    <source>
        <dbReference type="EMBL" id="SAL24248.1"/>
    </source>
</evidence>
<dbReference type="InterPro" id="IPR043128">
    <property type="entry name" value="Rev_trsase/Diguanyl_cyclase"/>
</dbReference>
<name>A0A158FWK4_9BURK</name>
<dbReference type="CDD" id="cd01949">
    <property type="entry name" value="GGDEF"/>
    <property type="match status" value="1"/>
</dbReference>
<dbReference type="InterPro" id="IPR033479">
    <property type="entry name" value="dCache_1"/>
</dbReference>
<dbReference type="GO" id="GO:1902201">
    <property type="term" value="P:negative regulation of bacterial-type flagellum-dependent cell motility"/>
    <property type="evidence" value="ECO:0007669"/>
    <property type="project" value="TreeGrafter"/>
</dbReference>
<dbReference type="Pfam" id="PF02743">
    <property type="entry name" value="dCache_1"/>
    <property type="match status" value="1"/>
</dbReference>
<evidence type="ECO:0000256" key="3">
    <source>
        <dbReference type="ARBA" id="ARBA00022475"/>
    </source>
</evidence>
<evidence type="ECO:0000256" key="7">
    <source>
        <dbReference type="ARBA" id="ARBA00034247"/>
    </source>
</evidence>
<dbReference type="GO" id="GO:0043709">
    <property type="term" value="P:cell adhesion involved in single-species biofilm formation"/>
    <property type="evidence" value="ECO:0007669"/>
    <property type="project" value="TreeGrafter"/>
</dbReference>
<keyword evidence="3" id="KW-1003">Cell membrane</keyword>
<dbReference type="EC" id="2.7.7.65" evidence="2"/>
<dbReference type="FunFam" id="3.30.70.270:FF:000001">
    <property type="entry name" value="Diguanylate cyclase domain protein"/>
    <property type="match status" value="1"/>
</dbReference>
<dbReference type="RefSeq" id="WP_082913310.1">
    <property type="nucleotide sequence ID" value="NZ_FCOK02000008.1"/>
</dbReference>
<evidence type="ECO:0000256" key="6">
    <source>
        <dbReference type="ARBA" id="ARBA00023136"/>
    </source>
</evidence>
<evidence type="ECO:0000256" key="5">
    <source>
        <dbReference type="ARBA" id="ARBA00022989"/>
    </source>
</evidence>
<dbReference type="NCBIfam" id="TIGR00254">
    <property type="entry name" value="GGDEF"/>
    <property type="match status" value="1"/>
</dbReference>
<dbReference type="SUPFAM" id="SSF55073">
    <property type="entry name" value="Nucleotide cyclase"/>
    <property type="match status" value="1"/>
</dbReference>
<dbReference type="Pfam" id="PF00990">
    <property type="entry name" value="GGDEF"/>
    <property type="match status" value="1"/>
</dbReference>
<dbReference type="GO" id="GO:0052621">
    <property type="term" value="F:diguanylate cyclase activity"/>
    <property type="evidence" value="ECO:0007669"/>
    <property type="project" value="UniProtKB-EC"/>
</dbReference>
<dbReference type="SMART" id="SM00267">
    <property type="entry name" value="GGDEF"/>
    <property type="match status" value="1"/>
</dbReference>
<dbReference type="Gene3D" id="3.30.450.20">
    <property type="entry name" value="PAS domain"/>
    <property type="match status" value="2"/>
</dbReference>
<dbReference type="InterPro" id="IPR029787">
    <property type="entry name" value="Nucleotide_cyclase"/>
</dbReference>
<evidence type="ECO:0000256" key="2">
    <source>
        <dbReference type="ARBA" id="ARBA00012528"/>
    </source>
</evidence>
<dbReference type="Proteomes" id="UP000054683">
    <property type="component" value="Unassembled WGS sequence"/>
</dbReference>
<comment type="subcellular location">
    <subcellularLocation>
        <location evidence="1">Cell membrane</location>
        <topology evidence="1">Multi-pass membrane protein</topology>
    </subcellularLocation>
</comment>
<feature type="domain" description="GGDEF" evidence="9">
    <location>
        <begin position="366"/>
        <end position="502"/>
    </location>
</feature>
<keyword evidence="4 8" id="KW-0812">Transmembrane</keyword>
<dbReference type="CDD" id="cd12914">
    <property type="entry name" value="PDC1_DGC_like"/>
    <property type="match status" value="1"/>
</dbReference>
<dbReference type="InterPro" id="IPR000160">
    <property type="entry name" value="GGDEF_dom"/>
</dbReference>
<proteinExistence type="predicted"/>
<feature type="transmembrane region" description="Helical" evidence="8">
    <location>
        <begin position="297"/>
        <end position="318"/>
    </location>
</feature>
<dbReference type="InterPro" id="IPR050469">
    <property type="entry name" value="Diguanylate_Cyclase"/>
</dbReference>